<organism evidence="1 2">
    <name type="scientific">Caligus rogercresseyi</name>
    <name type="common">Sea louse</name>
    <dbReference type="NCBI Taxonomy" id="217165"/>
    <lineage>
        <taxon>Eukaryota</taxon>
        <taxon>Metazoa</taxon>
        <taxon>Ecdysozoa</taxon>
        <taxon>Arthropoda</taxon>
        <taxon>Crustacea</taxon>
        <taxon>Multicrustacea</taxon>
        <taxon>Hexanauplia</taxon>
        <taxon>Copepoda</taxon>
        <taxon>Siphonostomatoida</taxon>
        <taxon>Caligidae</taxon>
        <taxon>Caligus</taxon>
    </lineage>
</organism>
<sequence>MAMNVDCCPLERTLERFDERTRRASICLKKPESTQLRHSCRPFKGLSQPLPEACI</sequence>
<proteinExistence type="predicted"/>
<dbReference type="Proteomes" id="UP000595437">
    <property type="component" value="Chromosome 21"/>
</dbReference>
<gene>
    <name evidence="1" type="ORF">FKW44_025128</name>
</gene>
<protein>
    <submittedName>
        <fullName evidence="1">Uncharacterized protein</fullName>
    </submittedName>
</protein>
<reference evidence="2" key="1">
    <citation type="submission" date="2021-01" db="EMBL/GenBank/DDBJ databases">
        <title>Caligus Genome Assembly.</title>
        <authorList>
            <person name="Gallardo-Escarate C."/>
        </authorList>
    </citation>
    <scope>NUCLEOTIDE SEQUENCE [LARGE SCALE GENOMIC DNA]</scope>
</reference>
<accession>A0A7T8GKY5</accession>
<name>A0A7T8GKY5_CALRO</name>
<evidence type="ECO:0000313" key="1">
    <source>
        <dbReference type="EMBL" id="QQP31510.1"/>
    </source>
</evidence>
<dbReference type="EMBL" id="CP045910">
    <property type="protein sequence ID" value="QQP31510.1"/>
    <property type="molecule type" value="Genomic_DNA"/>
</dbReference>
<dbReference type="AlphaFoldDB" id="A0A7T8GKY5"/>
<keyword evidence="2" id="KW-1185">Reference proteome</keyword>
<evidence type="ECO:0000313" key="2">
    <source>
        <dbReference type="Proteomes" id="UP000595437"/>
    </source>
</evidence>